<sequence length="93" mass="10777">MERRRNEEAGETGDPRENPPTNEIVRHESQLRKFGARCPGRGLNLVRFVGRRKVAPRAYHKTRKGEEDLLADRAVPQQTHYLTAYWGSQFTSQ</sequence>
<keyword evidence="3" id="KW-1185">Reference proteome</keyword>
<proteinExistence type="predicted"/>
<feature type="region of interest" description="Disordered" evidence="1">
    <location>
        <begin position="1"/>
        <end position="24"/>
    </location>
</feature>
<organism evidence="2 3">
    <name type="scientific">Dryococelus australis</name>
    <dbReference type="NCBI Taxonomy" id="614101"/>
    <lineage>
        <taxon>Eukaryota</taxon>
        <taxon>Metazoa</taxon>
        <taxon>Ecdysozoa</taxon>
        <taxon>Arthropoda</taxon>
        <taxon>Hexapoda</taxon>
        <taxon>Insecta</taxon>
        <taxon>Pterygota</taxon>
        <taxon>Neoptera</taxon>
        <taxon>Polyneoptera</taxon>
        <taxon>Phasmatodea</taxon>
        <taxon>Verophasmatodea</taxon>
        <taxon>Anareolatae</taxon>
        <taxon>Phasmatidae</taxon>
        <taxon>Eurycanthinae</taxon>
        <taxon>Dryococelus</taxon>
    </lineage>
</organism>
<evidence type="ECO:0000256" key="1">
    <source>
        <dbReference type="SAM" id="MobiDB-lite"/>
    </source>
</evidence>
<gene>
    <name evidence="2" type="ORF">PR048_031590</name>
</gene>
<reference evidence="2 3" key="1">
    <citation type="submission" date="2023-02" db="EMBL/GenBank/DDBJ databases">
        <title>LHISI_Scaffold_Assembly.</title>
        <authorList>
            <person name="Stuart O.P."/>
            <person name="Cleave R."/>
            <person name="Magrath M.J.L."/>
            <person name="Mikheyev A.S."/>
        </authorList>
    </citation>
    <scope>NUCLEOTIDE SEQUENCE [LARGE SCALE GENOMIC DNA]</scope>
    <source>
        <strain evidence="2">Daus_M_001</strain>
        <tissue evidence="2">Leg muscle</tissue>
    </source>
</reference>
<comment type="caution">
    <text evidence="2">The sequence shown here is derived from an EMBL/GenBank/DDBJ whole genome shotgun (WGS) entry which is preliminary data.</text>
</comment>
<name>A0ABQ9G5P8_9NEOP</name>
<dbReference type="EMBL" id="JARBHB010000015">
    <property type="protein sequence ID" value="KAJ8867785.1"/>
    <property type="molecule type" value="Genomic_DNA"/>
</dbReference>
<protein>
    <submittedName>
        <fullName evidence="2">Uncharacterized protein</fullName>
    </submittedName>
</protein>
<evidence type="ECO:0000313" key="3">
    <source>
        <dbReference type="Proteomes" id="UP001159363"/>
    </source>
</evidence>
<feature type="compositionally biased region" description="Basic and acidic residues" evidence="1">
    <location>
        <begin position="1"/>
        <end position="17"/>
    </location>
</feature>
<evidence type="ECO:0000313" key="2">
    <source>
        <dbReference type="EMBL" id="KAJ8867785.1"/>
    </source>
</evidence>
<dbReference type="Proteomes" id="UP001159363">
    <property type="component" value="Chromosome 14"/>
</dbReference>
<accession>A0ABQ9G5P8</accession>